<dbReference type="EMBL" id="DYUE01000187">
    <property type="protein sequence ID" value="HJG91681.1"/>
    <property type="molecule type" value="Genomic_DNA"/>
</dbReference>
<dbReference type="AlphaFoldDB" id="A0A921MWZ8"/>
<dbReference type="InterPro" id="IPR003474">
    <property type="entry name" value="Glcn_transporter"/>
</dbReference>
<feature type="transmembrane region" description="Helical" evidence="1">
    <location>
        <begin position="12"/>
        <end position="32"/>
    </location>
</feature>
<protein>
    <submittedName>
        <fullName evidence="2">GntP family permease</fullName>
    </submittedName>
</protein>
<evidence type="ECO:0000313" key="3">
    <source>
        <dbReference type="Proteomes" id="UP000742460"/>
    </source>
</evidence>
<dbReference type="GO" id="GO:0005886">
    <property type="term" value="C:plasma membrane"/>
    <property type="evidence" value="ECO:0007669"/>
    <property type="project" value="TreeGrafter"/>
</dbReference>
<feature type="transmembrane region" description="Helical" evidence="1">
    <location>
        <begin position="441"/>
        <end position="466"/>
    </location>
</feature>
<evidence type="ECO:0000313" key="2">
    <source>
        <dbReference type="EMBL" id="HJG91681.1"/>
    </source>
</evidence>
<proteinExistence type="predicted"/>
<feature type="transmembrane region" description="Helical" evidence="1">
    <location>
        <begin position="181"/>
        <end position="204"/>
    </location>
</feature>
<feature type="transmembrane region" description="Helical" evidence="1">
    <location>
        <begin position="319"/>
        <end position="341"/>
    </location>
</feature>
<reference evidence="2" key="2">
    <citation type="submission" date="2021-09" db="EMBL/GenBank/DDBJ databases">
        <authorList>
            <person name="Gilroy R."/>
        </authorList>
    </citation>
    <scope>NUCLEOTIDE SEQUENCE</scope>
    <source>
        <strain evidence="2">ChiGjej5B5-22894</strain>
    </source>
</reference>
<dbReference type="PANTHER" id="PTHR30354">
    <property type="entry name" value="GNT FAMILY GLUCONATE TRANSPORTER"/>
    <property type="match status" value="1"/>
</dbReference>
<feature type="transmembrane region" description="Helical" evidence="1">
    <location>
        <begin position="39"/>
        <end position="61"/>
    </location>
</feature>
<feature type="transmembrane region" description="Helical" evidence="1">
    <location>
        <begin position="112"/>
        <end position="141"/>
    </location>
</feature>
<dbReference type="PANTHER" id="PTHR30354:SF25">
    <property type="entry name" value="INNER MEMBRANE PERMEASE YGBN"/>
    <property type="match status" value="1"/>
</dbReference>
<feature type="transmembrane region" description="Helical" evidence="1">
    <location>
        <begin position="239"/>
        <end position="259"/>
    </location>
</feature>
<feature type="transmembrane region" description="Helical" evidence="1">
    <location>
        <begin position="353"/>
        <end position="372"/>
    </location>
</feature>
<accession>A0A921MWZ8</accession>
<feature type="transmembrane region" description="Helical" evidence="1">
    <location>
        <begin position="289"/>
        <end position="307"/>
    </location>
</feature>
<reference evidence="2" key="1">
    <citation type="journal article" date="2021" name="PeerJ">
        <title>Extensive microbial diversity within the chicken gut microbiome revealed by metagenomics and culture.</title>
        <authorList>
            <person name="Gilroy R."/>
            <person name="Ravi A."/>
            <person name="Getino M."/>
            <person name="Pursley I."/>
            <person name="Horton D.L."/>
            <person name="Alikhan N.F."/>
            <person name="Baker D."/>
            <person name="Gharbi K."/>
            <person name="Hall N."/>
            <person name="Watson M."/>
            <person name="Adriaenssens E.M."/>
            <person name="Foster-Nyarko E."/>
            <person name="Jarju S."/>
            <person name="Secka A."/>
            <person name="Antonio M."/>
            <person name="Oren A."/>
            <person name="Chaudhuri R.R."/>
            <person name="La Ragione R."/>
            <person name="Hildebrand F."/>
            <person name="Pallen M.J."/>
        </authorList>
    </citation>
    <scope>NUCLEOTIDE SEQUENCE</scope>
    <source>
        <strain evidence="2">ChiGjej5B5-22894</strain>
    </source>
</reference>
<keyword evidence="1" id="KW-0472">Membrane</keyword>
<sequence length="470" mass="48114">MDELDLAMNWELGTGGLLFLAAAAVAVLLVMIMAFKMHAFLALMITSIGTALIAGIAPGSLMDALGFGFNSTLGNVMLLVALGAMLGRMIETSGGAQLLADRMIDLVGEKRAGLGLSLASLLMGFPIFFDAGLVVMLPIIYAVARRVGGSFLSIALPSAVAFSAMHIFAPPHPGPVAASTIVGADIGLVMLVGLVFAVIIWYLVGALIAPRLGMRLDVPIPTILDSTSEKTGFESSPRVATIVGLLLLPLVLILFNTGLNTVGATRPDSEAFLGDPLVSGLRLLGETPIALLITVVVSMFVLGWGAGKKGSLIEKIADSALGPICSVVLVTGAGGMFGGVLRVTGIGDAVAGSLNDIGLPVIVAAFLIAQIVRIAQGSATVALTTAASLMVGVIAAGDFTQLEIVAIVMAMSAGSVGFSHVNDSGFWLVSRFFGMDMKQTLSTWTVLQGAMAIIGFILSLVLYGAASAIG</sequence>
<name>A0A921MWZ8_9MICO</name>
<dbReference type="Pfam" id="PF02447">
    <property type="entry name" value="GntP_permease"/>
    <property type="match status" value="1"/>
</dbReference>
<keyword evidence="1" id="KW-0812">Transmembrane</keyword>
<organism evidence="2 3">
    <name type="scientific">Brachybacterium massiliense</name>
    <dbReference type="NCBI Taxonomy" id="1755098"/>
    <lineage>
        <taxon>Bacteria</taxon>
        <taxon>Bacillati</taxon>
        <taxon>Actinomycetota</taxon>
        <taxon>Actinomycetes</taxon>
        <taxon>Micrococcales</taxon>
        <taxon>Dermabacteraceae</taxon>
        <taxon>Brachybacterium</taxon>
    </lineage>
</organism>
<dbReference type="PIRSF" id="PIRSF002746">
    <property type="entry name" value="Gluconate_transporter"/>
    <property type="match status" value="1"/>
</dbReference>
<dbReference type="GO" id="GO:0015128">
    <property type="term" value="F:gluconate transmembrane transporter activity"/>
    <property type="evidence" value="ECO:0007669"/>
    <property type="project" value="InterPro"/>
</dbReference>
<dbReference type="Proteomes" id="UP000742460">
    <property type="component" value="Unassembled WGS sequence"/>
</dbReference>
<gene>
    <name evidence="2" type="ORF">K8V81_08135</name>
</gene>
<dbReference type="NCBIfam" id="TIGR00791">
    <property type="entry name" value="gntP"/>
    <property type="match status" value="1"/>
</dbReference>
<keyword evidence="1" id="KW-1133">Transmembrane helix</keyword>
<comment type="caution">
    <text evidence="2">The sequence shown here is derived from an EMBL/GenBank/DDBJ whole genome shotgun (WGS) entry which is preliminary data.</text>
</comment>
<feature type="transmembrane region" description="Helical" evidence="1">
    <location>
        <begin position="73"/>
        <end position="91"/>
    </location>
</feature>
<feature type="transmembrane region" description="Helical" evidence="1">
    <location>
        <begin position="147"/>
        <end position="169"/>
    </location>
</feature>
<evidence type="ECO:0000256" key="1">
    <source>
        <dbReference type="SAM" id="Phobius"/>
    </source>
</evidence>